<keyword evidence="1" id="KW-1133">Transmembrane helix</keyword>
<keyword evidence="1" id="KW-0812">Transmembrane</keyword>
<accession>A0A935MRU8</accession>
<organism evidence="3 4">
    <name type="scientific">Candidatus Dechloromonas phosphorivorans</name>
    <dbReference type="NCBI Taxonomy" id="2899244"/>
    <lineage>
        <taxon>Bacteria</taxon>
        <taxon>Pseudomonadati</taxon>
        <taxon>Pseudomonadota</taxon>
        <taxon>Betaproteobacteria</taxon>
        <taxon>Rhodocyclales</taxon>
        <taxon>Azonexaceae</taxon>
        <taxon>Dechloromonas</taxon>
    </lineage>
</organism>
<evidence type="ECO:0000313" key="4">
    <source>
        <dbReference type="Proteomes" id="UP000739411"/>
    </source>
</evidence>
<reference evidence="3 4" key="1">
    <citation type="submission" date="2020-10" db="EMBL/GenBank/DDBJ databases">
        <title>Connecting structure to function with the recovery of over 1000 high-quality activated sludge metagenome-assembled genomes encoding full-length rRNA genes using long-read sequencing.</title>
        <authorList>
            <person name="Singleton C.M."/>
            <person name="Petriglieri F."/>
            <person name="Kristensen J.M."/>
            <person name="Kirkegaard R.H."/>
            <person name="Michaelsen T.Y."/>
            <person name="Andersen M.H."/>
            <person name="Karst S.M."/>
            <person name="Dueholm M.S."/>
            <person name="Nielsen P.H."/>
            <person name="Albertsen M."/>
        </authorList>
    </citation>
    <scope>NUCLEOTIDE SEQUENCE [LARGE SCALE GENOMIC DNA]</scope>
    <source>
        <strain evidence="3">EsbW_18-Q3-R4-48_BATAC.463</strain>
    </source>
</reference>
<evidence type="ECO:0000313" key="3">
    <source>
        <dbReference type="EMBL" id="MBK7416403.1"/>
    </source>
</evidence>
<dbReference type="Pfam" id="PF13548">
    <property type="entry name" value="DUF4126"/>
    <property type="match status" value="1"/>
</dbReference>
<dbReference type="EMBL" id="JADJMS010000045">
    <property type="protein sequence ID" value="MBK7416403.1"/>
    <property type="molecule type" value="Genomic_DNA"/>
</dbReference>
<feature type="domain" description="DUF4126" evidence="2">
    <location>
        <begin position="5"/>
        <end position="175"/>
    </location>
</feature>
<feature type="transmembrane region" description="Helical" evidence="1">
    <location>
        <begin position="159"/>
        <end position="182"/>
    </location>
</feature>
<feature type="transmembrane region" description="Helical" evidence="1">
    <location>
        <begin position="133"/>
        <end position="153"/>
    </location>
</feature>
<feature type="transmembrane region" description="Helical" evidence="1">
    <location>
        <begin position="99"/>
        <end position="121"/>
    </location>
</feature>
<proteinExistence type="predicted"/>
<dbReference type="Proteomes" id="UP000739411">
    <property type="component" value="Unassembled WGS sequence"/>
</dbReference>
<dbReference type="InterPro" id="IPR025196">
    <property type="entry name" value="DUF4126"/>
</dbReference>
<feature type="transmembrane region" description="Helical" evidence="1">
    <location>
        <begin position="12"/>
        <end position="32"/>
    </location>
</feature>
<feature type="transmembrane region" description="Helical" evidence="1">
    <location>
        <begin position="44"/>
        <end position="63"/>
    </location>
</feature>
<sequence>MIQTIALSAGLAWASGLRLYLVVFLAGVLSYFGYLQLPTSLAMLQNPLVIGAAGLMAFAELIADKIPAFDSLWDSFQTFIRIPAGALLAAFAMGEVDPAWMLAAGLIGGTITAGTHFAKAGSRLAINTSPEPFSNWLASFGEEGMLLAGLWTMLASPAIFLGLLVVFMVIAGFVLVKLWGFVGRLVRRV</sequence>
<name>A0A935MRU8_9RHOO</name>
<comment type="caution">
    <text evidence="3">The sequence shown here is derived from an EMBL/GenBank/DDBJ whole genome shotgun (WGS) entry which is preliminary data.</text>
</comment>
<evidence type="ECO:0000259" key="2">
    <source>
        <dbReference type="Pfam" id="PF13548"/>
    </source>
</evidence>
<evidence type="ECO:0000256" key="1">
    <source>
        <dbReference type="SAM" id="Phobius"/>
    </source>
</evidence>
<dbReference type="AlphaFoldDB" id="A0A935MRU8"/>
<gene>
    <name evidence="3" type="ORF">IPJ38_16195</name>
</gene>
<keyword evidence="1" id="KW-0472">Membrane</keyword>
<protein>
    <submittedName>
        <fullName evidence="3">DUF4126 domain-containing protein</fullName>
    </submittedName>
</protein>